<feature type="transmembrane region" description="Helical" evidence="6">
    <location>
        <begin position="448"/>
        <end position="467"/>
    </location>
</feature>
<dbReference type="PANTHER" id="PTHR37422:SF23">
    <property type="entry name" value="TEICHURONIC ACID BIOSYNTHESIS PROTEIN TUAE"/>
    <property type="match status" value="1"/>
</dbReference>
<dbReference type="Gene3D" id="1.25.40.10">
    <property type="entry name" value="Tetratricopeptide repeat domain"/>
    <property type="match status" value="2"/>
</dbReference>
<evidence type="ECO:0000256" key="2">
    <source>
        <dbReference type="ARBA" id="ARBA00022692"/>
    </source>
</evidence>
<feature type="transmembrane region" description="Helical" evidence="6">
    <location>
        <begin position="220"/>
        <end position="240"/>
    </location>
</feature>
<reference evidence="8 9" key="1">
    <citation type="journal article" date="2016" name="Nat. Commun.">
        <title>Thousands of microbial genomes shed light on interconnected biogeochemical processes in an aquifer system.</title>
        <authorList>
            <person name="Anantharaman K."/>
            <person name="Brown C.T."/>
            <person name="Hug L.A."/>
            <person name="Sharon I."/>
            <person name="Castelle C.J."/>
            <person name="Probst A.J."/>
            <person name="Thomas B.C."/>
            <person name="Singh A."/>
            <person name="Wilkins M.J."/>
            <person name="Karaoz U."/>
            <person name="Brodie E.L."/>
            <person name="Williams K.H."/>
            <person name="Hubbard S.S."/>
            <person name="Banfield J.F."/>
        </authorList>
    </citation>
    <scope>NUCLEOTIDE SEQUENCE [LARGE SCALE GENOMIC DNA]</scope>
</reference>
<dbReference type="InterPro" id="IPR011990">
    <property type="entry name" value="TPR-like_helical_dom_sf"/>
</dbReference>
<feature type="transmembrane region" description="Helical" evidence="6">
    <location>
        <begin position="488"/>
        <end position="509"/>
    </location>
</feature>
<evidence type="ECO:0000313" key="9">
    <source>
        <dbReference type="Proteomes" id="UP000177169"/>
    </source>
</evidence>
<feature type="transmembrane region" description="Helical" evidence="6">
    <location>
        <begin position="425"/>
        <end position="442"/>
    </location>
</feature>
<accession>A0A1F7Z257</accession>
<dbReference type="EMBL" id="MGGR01000014">
    <property type="protein sequence ID" value="OGM33726.1"/>
    <property type="molecule type" value="Genomic_DNA"/>
</dbReference>
<keyword evidence="2 6" id="KW-0812">Transmembrane</keyword>
<gene>
    <name evidence="8" type="ORF">A3D01_06330</name>
</gene>
<feature type="transmembrane region" description="Helical" evidence="6">
    <location>
        <begin position="272"/>
        <end position="293"/>
    </location>
</feature>
<dbReference type="PROSITE" id="PS50293">
    <property type="entry name" value="TPR_REGION"/>
    <property type="match status" value="1"/>
</dbReference>
<evidence type="ECO:0000256" key="6">
    <source>
        <dbReference type="SAM" id="Phobius"/>
    </source>
</evidence>
<comment type="subcellular location">
    <subcellularLocation>
        <location evidence="1">Membrane</location>
        <topology evidence="1">Multi-pass membrane protein</topology>
    </subcellularLocation>
</comment>
<evidence type="ECO:0000256" key="1">
    <source>
        <dbReference type="ARBA" id="ARBA00004141"/>
    </source>
</evidence>
<sequence length="711" mass="80615">MRIFKAEIKIIPYLYYLLFFSVPLVFYHKTSEVFEFNKMVTTYFITILIVSFWIIKMVIAKKIIFRRTALDIPILFFLVSQTLSTLISVDQRTSLLGYYSRFNGGLFSSISYAILYWGLVSNLDFGQTKKLIKVIFASLLISSIWAVFEHFGHSFSCYLFPEYRTFDVSCWVQDVAWRVYSTFGQPNWLAAYLAALIPLTWGFAFKSNSKDQMVKIRTKYLKILPGVLLSSIFFTTLLFTKSRSGILGFLVSWLLFWSVSGIFWLKSRNVFFDFISVFLVFNTLFLILIALIGTPWTPNLKSMFQPSEKTQQAAISVSGPALEVGGTASGVIRKIVWKGAVDIWKNYPILGTGVETFAFSYYNYRPAEHNLTSEWDYLYNKAHNEYLNYAATTGTLGLISYLTLILATIFLFLKSSLTKNEGRQDSWVYGLAFLSGYTTILITNFFGFSVVPVALLFFLFPAMAITLGRETVRVEEYKSKEISSSQKILIIFSCFLALILLYSIGKYWYADLLYADGKNQGDAGNYAKSLESLNAAIKFSPKESVYWEELATTTGDIAVGLSQQENTELANSYMAKAIDYIKTAISLSPANVNLKRTAANVYINLSVVEPNLILATRDALAEAVKQAPTDAKLFYNLGYAYIRTGESDKAIDTLKKTIELKSDYRNAYYALGLVYVDLGKKDKAKEQFEYILKNINPGDSDAKTELENLNL</sequence>
<keyword evidence="3 6" id="KW-1133">Transmembrane helix</keyword>
<protein>
    <recommendedName>
        <fullName evidence="7">O-antigen ligase-related domain-containing protein</fullName>
    </recommendedName>
</protein>
<dbReference type="InterPro" id="IPR007016">
    <property type="entry name" value="O-antigen_ligase-rel_domated"/>
</dbReference>
<keyword evidence="4 6" id="KW-0472">Membrane</keyword>
<organism evidence="8 9">
    <name type="scientific">Candidatus Woesebacteria bacterium RIFCSPHIGHO2_02_FULL_39_13</name>
    <dbReference type="NCBI Taxonomy" id="1802505"/>
    <lineage>
        <taxon>Bacteria</taxon>
        <taxon>Candidatus Woeseibacteriota</taxon>
    </lineage>
</organism>
<evidence type="ECO:0000256" key="4">
    <source>
        <dbReference type="ARBA" id="ARBA00023136"/>
    </source>
</evidence>
<name>A0A1F7Z257_9BACT</name>
<feature type="transmembrane region" description="Helical" evidence="6">
    <location>
        <begin position="386"/>
        <end position="413"/>
    </location>
</feature>
<feature type="transmembrane region" description="Helical" evidence="6">
    <location>
        <begin position="72"/>
        <end position="89"/>
    </location>
</feature>
<feature type="transmembrane region" description="Helical" evidence="6">
    <location>
        <begin position="101"/>
        <end position="119"/>
    </location>
</feature>
<evidence type="ECO:0000256" key="3">
    <source>
        <dbReference type="ARBA" id="ARBA00022989"/>
    </source>
</evidence>
<dbReference type="PANTHER" id="PTHR37422">
    <property type="entry name" value="TEICHURONIC ACID BIOSYNTHESIS PROTEIN TUAE"/>
    <property type="match status" value="1"/>
</dbReference>
<evidence type="ECO:0000259" key="7">
    <source>
        <dbReference type="Pfam" id="PF04932"/>
    </source>
</evidence>
<feature type="transmembrane region" description="Helical" evidence="6">
    <location>
        <begin position="12"/>
        <end position="28"/>
    </location>
</feature>
<dbReference type="InterPro" id="IPR019734">
    <property type="entry name" value="TPR_rpt"/>
</dbReference>
<dbReference type="SMART" id="SM00028">
    <property type="entry name" value="TPR"/>
    <property type="match status" value="4"/>
</dbReference>
<feature type="transmembrane region" description="Helical" evidence="6">
    <location>
        <begin position="131"/>
        <end position="148"/>
    </location>
</feature>
<feature type="transmembrane region" description="Helical" evidence="6">
    <location>
        <begin position="40"/>
        <end position="60"/>
    </location>
</feature>
<dbReference type="GO" id="GO:0016020">
    <property type="term" value="C:membrane"/>
    <property type="evidence" value="ECO:0007669"/>
    <property type="project" value="UniProtKB-SubCell"/>
</dbReference>
<dbReference type="PROSITE" id="PS50005">
    <property type="entry name" value="TPR"/>
    <property type="match status" value="1"/>
</dbReference>
<keyword evidence="5" id="KW-0802">TPR repeat</keyword>
<feature type="repeat" description="TPR" evidence="5">
    <location>
        <begin position="631"/>
        <end position="664"/>
    </location>
</feature>
<feature type="transmembrane region" description="Helical" evidence="6">
    <location>
        <begin position="189"/>
        <end position="208"/>
    </location>
</feature>
<dbReference type="SUPFAM" id="SSF48452">
    <property type="entry name" value="TPR-like"/>
    <property type="match status" value="1"/>
</dbReference>
<dbReference type="Pfam" id="PF13414">
    <property type="entry name" value="TPR_11"/>
    <property type="match status" value="1"/>
</dbReference>
<evidence type="ECO:0000256" key="5">
    <source>
        <dbReference type="PROSITE-ProRule" id="PRU00339"/>
    </source>
</evidence>
<dbReference type="Pfam" id="PF04932">
    <property type="entry name" value="Wzy_C"/>
    <property type="match status" value="1"/>
</dbReference>
<dbReference type="STRING" id="1802505.A3D01_06330"/>
<dbReference type="Proteomes" id="UP000177169">
    <property type="component" value="Unassembled WGS sequence"/>
</dbReference>
<evidence type="ECO:0000313" key="8">
    <source>
        <dbReference type="EMBL" id="OGM33726.1"/>
    </source>
</evidence>
<dbReference type="InterPro" id="IPR051533">
    <property type="entry name" value="WaaL-like"/>
</dbReference>
<proteinExistence type="predicted"/>
<feature type="domain" description="O-antigen ligase-related" evidence="7">
    <location>
        <begin position="230"/>
        <end position="402"/>
    </location>
</feature>
<comment type="caution">
    <text evidence="8">The sequence shown here is derived from an EMBL/GenBank/DDBJ whole genome shotgun (WGS) entry which is preliminary data.</text>
</comment>
<feature type="transmembrane region" description="Helical" evidence="6">
    <location>
        <begin position="246"/>
        <end position="265"/>
    </location>
</feature>
<dbReference type="AlphaFoldDB" id="A0A1F7Z257"/>